<dbReference type="Proteomes" id="UP000619486">
    <property type="component" value="Unassembled WGS sequence"/>
</dbReference>
<reference evidence="1" key="1">
    <citation type="journal article" date="2014" name="Int. J. Syst. Evol. Microbiol.">
        <title>Complete genome sequence of Corynebacterium casei LMG S-19264T (=DSM 44701T), isolated from a smear-ripened cheese.</title>
        <authorList>
            <consortium name="US DOE Joint Genome Institute (JGI-PGF)"/>
            <person name="Walter F."/>
            <person name="Albersmeier A."/>
            <person name="Kalinowski J."/>
            <person name="Ruckert C."/>
        </authorList>
    </citation>
    <scope>NUCLEOTIDE SEQUENCE</scope>
    <source>
        <strain evidence="1">JCM 3172</strain>
    </source>
</reference>
<dbReference type="GO" id="GO:0030077">
    <property type="term" value="C:plasma membrane light-harvesting complex"/>
    <property type="evidence" value="ECO:0007669"/>
    <property type="project" value="InterPro"/>
</dbReference>
<comment type="caution">
    <text evidence="1">The sequence shown here is derived from an EMBL/GenBank/DDBJ whole genome shotgun (WGS) entry which is preliminary data.</text>
</comment>
<dbReference type="EMBL" id="BMQQ01000001">
    <property type="protein sequence ID" value="GGT15107.1"/>
    <property type="molecule type" value="Genomic_DNA"/>
</dbReference>
<evidence type="ECO:0000313" key="1">
    <source>
        <dbReference type="EMBL" id="GGT15107.1"/>
    </source>
</evidence>
<evidence type="ECO:0000313" key="2">
    <source>
        <dbReference type="Proteomes" id="UP000619486"/>
    </source>
</evidence>
<dbReference type="RefSeq" id="WP_019891150.1">
    <property type="nucleotide sequence ID" value="NZ_BMQQ01000001.1"/>
</dbReference>
<gene>
    <name evidence="1" type="ORF">GCM10014713_04820</name>
</gene>
<organism evidence="1 2">
    <name type="scientific">Streptomyces purpureus</name>
    <dbReference type="NCBI Taxonomy" id="1951"/>
    <lineage>
        <taxon>Bacteria</taxon>
        <taxon>Bacillati</taxon>
        <taxon>Actinomycetota</taxon>
        <taxon>Actinomycetes</taxon>
        <taxon>Kitasatosporales</taxon>
        <taxon>Streptomycetaceae</taxon>
        <taxon>Streptomyces</taxon>
    </lineage>
</organism>
<dbReference type="SUPFAM" id="SSF50346">
    <property type="entry name" value="PRC-barrel domain"/>
    <property type="match status" value="1"/>
</dbReference>
<dbReference type="InterPro" id="IPR011033">
    <property type="entry name" value="PRC_barrel-like_sf"/>
</dbReference>
<keyword evidence="2" id="KW-1185">Reference proteome</keyword>
<dbReference type="InterPro" id="IPR014747">
    <property type="entry name" value="Bac_photo_RC_H_C"/>
</dbReference>
<dbReference type="Gene3D" id="3.90.50.10">
    <property type="entry name" value="Photosynthetic Reaction Center, subunit H, domain 2"/>
    <property type="match status" value="1"/>
</dbReference>
<name>A0A918GWI1_9ACTN</name>
<reference evidence="1" key="2">
    <citation type="submission" date="2020-09" db="EMBL/GenBank/DDBJ databases">
        <authorList>
            <person name="Sun Q."/>
            <person name="Ohkuma M."/>
        </authorList>
    </citation>
    <scope>NUCLEOTIDE SEQUENCE</scope>
    <source>
        <strain evidence="1">JCM 3172</strain>
    </source>
</reference>
<sequence length="116" mass="12838">MQAGMWGFPEGVGHSPGEALVGYSVEAADGSIGKIDKHSEDVGRSYIVVDTGPWIFGRRVLLPAGLISRVDTENDTVHVFCTRQEVKDSPDFESGQHESDVAFIQLIERYYANRHM</sequence>
<dbReference type="GO" id="GO:0019684">
    <property type="term" value="P:photosynthesis, light reaction"/>
    <property type="evidence" value="ECO:0007669"/>
    <property type="project" value="InterPro"/>
</dbReference>
<dbReference type="AlphaFoldDB" id="A0A918GWI1"/>
<accession>A0A918GWI1</accession>
<evidence type="ECO:0008006" key="3">
    <source>
        <dbReference type="Google" id="ProtNLM"/>
    </source>
</evidence>
<proteinExistence type="predicted"/>
<protein>
    <recommendedName>
        <fullName evidence="3">PRC domain containing protein</fullName>
    </recommendedName>
</protein>